<dbReference type="AlphaFoldDB" id="A0A1G5R2C0"/>
<reference evidence="6 7" key="1">
    <citation type="submission" date="2016-10" db="EMBL/GenBank/DDBJ databases">
        <authorList>
            <person name="de Groot N.N."/>
        </authorList>
    </citation>
    <scope>NUCLEOTIDE SEQUENCE [LARGE SCALE GENOMIC DNA]</scope>
    <source>
        <strain evidence="6 7">HLD2</strain>
    </source>
</reference>
<dbReference type="InterPro" id="IPR000700">
    <property type="entry name" value="PAS-assoc_C"/>
</dbReference>
<feature type="domain" description="PAS" evidence="3">
    <location>
        <begin position="289"/>
        <end position="335"/>
    </location>
</feature>
<dbReference type="Gene3D" id="3.30.450.20">
    <property type="entry name" value="PAS domain"/>
    <property type="match status" value="5"/>
</dbReference>
<feature type="domain" description="PAS" evidence="3">
    <location>
        <begin position="574"/>
        <end position="620"/>
    </location>
</feature>
<feature type="domain" description="PAS" evidence="3">
    <location>
        <begin position="676"/>
        <end position="749"/>
    </location>
</feature>
<evidence type="ECO:0000256" key="2">
    <source>
        <dbReference type="SAM" id="Coils"/>
    </source>
</evidence>
<evidence type="ECO:0000313" key="6">
    <source>
        <dbReference type="EMBL" id="SCZ67591.1"/>
    </source>
</evidence>
<dbReference type="InterPro" id="IPR000014">
    <property type="entry name" value="PAS"/>
</dbReference>
<dbReference type="PANTHER" id="PTHR44757">
    <property type="entry name" value="DIGUANYLATE CYCLASE DGCP"/>
    <property type="match status" value="1"/>
</dbReference>
<feature type="domain" description="PAC" evidence="4">
    <location>
        <begin position="623"/>
        <end position="675"/>
    </location>
</feature>
<evidence type="ECO:0000313" key="7">
    <source>
        <dbReference type="Proteomes" id="UP000199648"/>
    </source>
</evidence>
<dbReference type="InterPro" id="IPR000160">
    <property type="entry name" value="GGDEF_dom"/>
</dbReference>
<dbReference type="SUPFAM" id="SSF55785">
    <property type="entry name" value="PYP-like sensor domain (PAS domain)"/>
    <property type="match status" value="5"/>
</dbReference>
<accession>A0A1G5R2C0</accession>
<dbReference type="SMART" id="SM00086">
    <property type="entry name" value="PAC"/>
    <property type="match status" value="3"/>
</dbReference>
<dbReference type="SUPFAM" id="SSF55073">
    <property type="entry name" value="Nucleotide cyclase"/>
    <property type="match status" value="1"/>
</dbReference>
<dbReference type="InterPro" id="IPR035965">
    <property type="entry name" value="PAS-like_dom_sf"/>
</dbReference>
<dbReference type="PANTHER" id="PTHR44757:SF2">
    <property type="entry name" value="BIOFILM ARCHITECTURE MAINTENANCE PROTEIN MBAA"/>
    <property type="match status" value="1"/>
</dbReference>
<protein>
    <submittedName>
        <fullName evidence="6">PAS domain S-box-containing protein/diguanylate cyclase (GGDEF) domain-containing protein</fullName>
    </submittedName>
</protein>
<dbReference type="CDD" id="cd00130">
    <property type="entry name" value="PAS"/>
    <property type="match status" value="3"/>
</dbReference>
<dbReference type="Pfam" id="PF00990">
    <property type="entry name" value="GGDEF"/>
    <property type="match status" value="1"/>
</dbReference>
<dbReference type="InterPro" id="IPR013656">
    <property type="entry name" value="PAS_4"/>
</dbReference>
<dbReference type="CDD" id="cd01949">
    <property type="entry name" value="GGDEF"/>
    <property type="match status" value="1"/>
</dbReference>
<comment type="cofactor">
    <cofactor evidence="1">
        <name>Mg(2+)</name>
        <dbReference type="ChEBI" id="CHEBI:18420"/>
    </cofactor>
</comment>
<dbReference type="PROSITE" id="PS50113">
    <property type="entry name" value="PAC"/>
    <property type="match status" value="4"/>
</dbReference>
<keyword evidence="7" id="KW-1185">Reference proteome</keyword>
<evidence type="ECO:0000256" key="1">
    <source>
        <dbReference type="ARBA" id="ARBA00001946"/>
    </source>
</evidence>
<dbReference type="InterPro" id="IPR052155">
    <property type="entry name" value="Biofilm_reg_signaling"/>
</dbReference>
<feature type="domain" description="PAC" evidence="4">
    <location>
        <begin position="752"/>
        <end position="805"/>
    </location>
</feature>
<dbReference type="Gene3D" id="3.30.70.270">
    <property type="match status" value="1"/>
</dbReference>
<proteinExistence type="predicted"/>
<dbReference type="NCBIfam" id="TIGR00229">
    <property type="entry name" value="sensory_box"/>
    <property type="match status" value="5"/>
</dbReference>
<dbReference type="PROSITE" id="PS50112">
    <property type="entry name" value="PAS"/>
    <property type="match status" value="3"/>
</dbReference>
<dbReference type="Pfam" id="PF08447">
    <property type="entry name" value="PAS_3"/>
    <property type="match status" value="2"/>
</dbReference>
<feature type="coiled-coil region" evidence="2">
    <location>
        <begin position="2"/>
        <end position="29"/>
    </location>
</feature>
<dbReference type="NCBIfam" id="TIGR00254">
    <property type="entry name" value="GGDEF"/>
    <property type="match status" value="1"/>
</dbReference>
<name>A0A1G5R2C0_9GAMM</name>
<feature type="domain" description="PAC" evidence="4">
    <location>
        <begin position="363"/>
        <end position="414"/>
    </location>
</feature>
<dbReference type="RefSeq" id="WP_092999121.1">
    <property type="nucleotide sequence ID" value="NZ_FMWD01000015.1"/>
</dbReference>
<dbReference type="Pfam" id="PF08448">
    <property type="entry name" value="PAS_4"/>
    <property type="match status" value="2"/>
</dbReference>
<feature type="domain" description="GGDEF" evidence="5">
    <location>
        <begin position="837"/>
        <end position="972"/>
    </location>
</feature>
<dbReference type="InterPro" id="IPR001610">
    <property type="entry name" value="PAC"/>
</dbReference>
<gene>
    <name evidence="6" type="ORF">SAMN03097708_03170</name>
</gene>
<feature type="domain" description="PAC" evidence="4">
    <location>
        <begin position="235"/>
        <end position="289"/>
    </location>
</feature>
<dbReference type="InterPro" id="IPR013655">
    <property type="entry name" value="PAS_fold_3"/>
</dbReference>
<dbReference type="PROSITE" id="PS50887">
    <property type="entry name" value="GGDEF"/>
    <property type="match status" value="1"/>
</dbReference>
<dbReference type="SMART" id="SM00267">
    <property type="entry name" value="GGDEF"/>
    <property type="match status" value="1"/>
</dbReference>
<sequence length="972" mass="110786">MSDLTADEMKALKREVEALRAERDACRKSSERYRALFESMIEGFGLAEIILDEQGRPYDYRLLEVNEAFGRLTGFPPHVAEGKTARELVPGVEPLWIEAYGRVALTGEPARFEAYAEGLGKWFEVFAYRTAPGQFAHLFTNITERKLAEQTLRESEARYRQQAIELETIYGQAPVGLCVFDTGLRFQRVNQRLAEINGVPIESHLGRTVREVVPALAEQVEQVAGKILETGEPVLNVEISGETAAHPGVERFWIENWLPLKDEAGNIWGINVLAEEITERKRLEESRRRETEFRTLAEHTPDNVVRLDRSLRYLYVNPATVASTGIPRETFLGKTDRELGIPEALVADWQPRTRRVFDTGQEEKVEFTFLTPQGERYFESHLVPEFGRDGRVETVLAVTRDLTERKRAAEALERTAHKLGERNKELRCLYSVASLTHRRDRPLDEILRGTVNALVPAYQYPEITCARITVEGASYHTEPFAQTVWRQAEVIGVDGQSVGELEVFYREERPPAQEGPFLTEERAILRAVADLLDRALLERREWAARLQAESGFKEAQRLAHVGSWEWDRLNDRSHWSDEMFRIAGHAPQAFPVTPQSALEVVHPGDRERVRALAQRAIETGEGFVDELRIVQPDGGVRVIVSRGEAVKSSGGEVVALRGTWLDVSERKQSEEALRASEARFREVVELVPDILYRVALPGYHAQFISPAVKNLLGFKPEQWQQDPTIWVRQLHEDDRDRVLSGLQAALRDARHCTQQYRMWHSNGRTLRWFEDRKRIERDTDGKPVALFGVMNDVTSLKQAQQALERETLHDPLTGVANRRYLKQFIEREWRRETRHGHTVSIIMVDIDHFKAYNDHYGHQRGDDCLKKVTRALRANLRRPTDLLVRYGGEEFVVVLLETELEPALQLAETMRKVVEELRLPHVTSPVSESVTISAGVAAKPARNSTFRALLAAADEALYRAKDGGRNRVEANA</sequence>
<dbReference type="Pfam" id="PF13188">
    <property type="entry name" value="PAS_8"/>
    <property type="match status" value="1"/>
</dbReference>
<evidence type="ECO:0000259" key="4">
    <source>
        <dbReference type="PROSITE" id="PS50113"/>
    </source>
</evidence>
<organism evidence="6 7">
    <name type="scientific">Thiohalomonas denitrificans</name>
    <dbReference type="NCBI Taxonomy" id="415747"/>
    <lineage>
        <taxon>Bacteria</taxon>
        <taxon>Pseudomonadati</taxon>
        <taxon>Pseudomonadota</taxon>
        <taxon>Gammaproteobacteria</taxon>
        <taxon>Thiohalomonadales</taxon>
        <taxon>Thiohalomonadaceae</taxon>
        <taxon>Thiohalomonas</taxon>
    </lineage>
</organism>
<dbReference type="InterPro" id="IPR029787">
    <property type="entry name" value="Nucleotide_cyclase"/>
</dbReference>
<dbReference type="GO" id="GO:0003824">
    <property type="term" value="F:catalytic activity"/>
    <property type="evidence" value="ECO:0007669"/>
    <property type="project" value="UniProtKB-ARBA"/>
</dbReference>
<dbReference type="EMBL" id="FMWD01000015">
    <property type="protein sequence ID" value="SCZ67591.1"/>
    <property type="molecule type" value="Genomic_DNA"/>
</dbReference>
<dbReference type="OrthoDB" id="5777124at2"/>
<dbReference type="SMART" id="SM00091">
    <property type="entry name" value="PAS"/>
    <property type="match status" value="5"/>
</dbReference>
<dbReference type="Proteomes" id="UP000199648">
    <property type="component" value="Unassembled WGS sequence"/>
</dbReference>
<dbReference type="STRING" id="415747.SAMN03097708_03170"/>
<evidence type="ECO:0000259" key="3">
    <source>
        <dbReference type="PROSITE" id="PS50112"/>
    </source>
</evidence>
<dbReference type="InterPro" id="IPR043128">
    <property type="entry name" value="Rev_trsase/Diguanyl_cyclase"/>
</dbReference>
<evidence type="ECO:0000259" key="5">
    <source>
        <dbReference type="PROSITE" id="PS50887"/>
    </source>
</evidence>
<dbReference type="Gene3D" id="2.10.70.100">
    <property type="match status" value="1"/>
</dbReference>
<keyword evidence="2" id="KW-0175">Coiled coil</keyword>
<dbReference type="FunFam" id="3.30.70.270:FF:000001">
    <property type="entry name" value="Diguanylate cyclase domain protein"/>
    <property type="match status" value="1"/>
</dbReference>